<evidence type="ECO:0008006" key="3">
    <source>
        <dbReference type="Google" id="ProtNLM"/>
    </source>
</evidence>
<accession>A0A022RVW5</accession>
<proteinExistence type="predicted"/>
<evidence type="ECO:0000313" key="2">
    <source>
        <dbReference type="Proteomes" id="UP000030748"/>
    </source>
</evidence>
<sequence length="161" mass="18378">GKKGRGFKLHGQDIRVTTRYLAANTYWLSQEDAVRTSVLSKSWRNIWCTRPNLHFSDAAFKGNMLQFLSVVSNTLQLYRDQRLCVDEFHVCMSVFSFDCASVSLVDEWVLILTSRSVKKFCVCNSPKHSIVEELHFVELPSVVFGAKSLEDLHSEVAPRGY</sequence>
<evidence type="ECO:0000313" key="1">
    <source>
        <dbReference type="EMBL" id="EYU44106.1"/>
    </source>
</evidence>
<reference evidence="1 2" key="1">
    <citation type="journal article" date="2013" name="Proc. Natl. Acad. Sci. U.S.A.">
        <title>Fine-scale variation in meiotic recombination in Mimulus inferred from population shotgun sequencing.</title>
        <authorList>
            <person name="Hellsten U."/>
            <person name="Wright K.M."/>
            <person name="Jenkins J."/>
            <person name="Shu S."/>
            <person name="Yuan Y."/>
            <person name="Wessler S.R."/>
            <person name="Schmutz J."/>
            <person name="Willis J.H."/>
            <person name="Rokhsar D.S."/>
        </authorList>
    </citation>
    <scope>NUCLEOTIDE SEQUENCE [LARGE SCALE GENOMIC DNA]</scope>
    <source>
        <strain evidence="2">cv. DUN x IM62</strain>
    </source>
</reference>
<organism evidence="1 2">
    <name type="scientific">Erythranthe guttata</name>
    <name type="common">Yellow monkey flower</name>
    <name type="synonym">Mimulus guttatus</name>
    <dbReference type="NCBI Taxonomy" id="4155"/>
    <lineage>
        <taxon>Eukaryota</taxon>
        <taxon>Viridiplantae</taxon>
        <taxon>Streptophyta</taxon>
        <taxon>Embryophyta</taxon>
        <taxon>Tracheophyta</taxon>
        <taxon>Spermatophyta</taxon>
        <taxon>Magnoliopsida</taxon>
        <taxon>eudicotyledons</taxon>
        <taxon>Gunneridae</taxon>
        <taxon>Pentapetalae</taxon>
        <taxon>asterids</taxon>
        <taxon>lamiids</taxon>
        <taxon>Lamiales</taxon>
        <taxon>Phrymaceae</taxon>
        <taxon>Erythranthe</taxon>
    </lineage>
</organism>
<dbReference type="AlphaFoldDB" id="A0A022RVW5"/>
<name>A0A022RVW5_ERYGU</name>
<dbReference type="PANTHER" id="PTHR31639">
    <property type="entry name" value="F-BOX PROTEIN-LIKE"/>
    <property type="match status" value="1"/>
</dbReference>
<dbReference type="PANTHER" id="PTHR31639:SF42">
    <property type="entry name" value="OS02G0160200 PROTEIN"/>
    <property type="match status" value="1"/>
</dbReference>
<dbReference type="Proteomes" id="UP000030748">
    <property type="component" value="Unassembled WGS sequence"/>
</dbReference>
<feature type="non-terminal residue" evidence="1">
    <location>
        <position position="1"/>
    </location>
</feature>
<protein>
    <recommendedName>
        <fullName evidence="3">F-box domain-containing protein</fullName>
    </recommendedName>
</protein>
<dbReference type="EMBL" id="KI630218">
    <property type="protein sequence ID" value="EYU44106.1"/>
    <property type="molecule type" value="Genomic_DNA"/>
</dbReference>
<keyword evidence="2" id="KW-1185">Reference proteome</keyword>
<gene>
    <name evidence="1" type="ORF">MIMGU_mgv1a023500mg</name>
</gene>